<dbReference type="AlphaFoldDB" id="A0AAD8MY39"/>
<dbReference type="GO" id="GO:0034090">
    <property type="term" value="P:maintenance of meiotic sister chromatid cohesion"/>
    <property type="evidence" value="ECO:0007669"/>
    <property type="project" value="InterPro"/>
</dbReference>
<feature type="compositionally biased region" description="Basic and acidic residues" evidence="3">
    <location>
        <begin position="238"/>
        <end position="258"/>
    </location>
</feature>
<reference evidence="5" key="2">
    <citation type="submission" date="2023-05" db="EMBL/GenBank/DDBJ databases">
        <authorList>
            <person name="Schelkunov M.I."/>
        </authorList>
    </citation>
    <scope>NUCLEOTIDE SEQUENCE</scope>
    <source>
        <strain evidence="5">Hsosn_3</strain>
        <tissue evidence="5">Leaf</tissue>
    </source>
</reference>
<dbReference type="InterPro" id="IPR011515">
    <property type="entry name" value="Shugoshin_C"/>
</dbReference>
<accession>A0AAD8MY39</accession>
<feature type="domain" description="Shugoshin C-terminal" evidence="4">
    <location>
        <begin position="276"/>
        <end position="300"/>
    </location>
</feature>
<keyword evidence="6" id="KW-1185">Reference proteome</keyword>
<dbReference type="EMBL" id="JAUIZM010000003">
    <property type="protein sequence ID" value="KAK1394380.1"/>
    <property type="molecule type" value="Genomic_DNA"/>
</dbReference>
<feature type="region of interest" description="Disordered" evidence="3">
    <location>
        <begin position="236"/>
        <end position="258"/>
    </location>
</feature>
<evidence type="ECO:0000256" key="1">
    <source>
        <dbReference type="ARBA" id="ARBA00010845"/>
    </source>
</evidence>
<evidence type="ECO:0000256" key="2">
    <source>
        <dbReference type="ARBA" id="ARBA00022829"/>
    </source>
</evidence>
<dbReference type="PANTHER" id="PTHR34373:SF8">
    <property type="entry name" value="SHUGOSHIN"/>
    <property type="match status" value="1"/>
</dbReference>
<protein>
    <submittedName>
        <fullName evidence="5">Shugoshin-1</fullName>
    </submittedName>
</protein>
<dbReference type="GO" id="GO:0045144">
    <property type="term" value="P:meiotic sister chromatid segregation"/>
    <property type="evidence" value="ECO:0007669"/>
    <property type="project" value="InterPro"/>
</dbReference>
<proteinExistence type="inferred from homology"/>
<gene>
    <name evidence="5" type="ORF">POM88_013436</name>
</gene>
<dbReference type="PANTHER" id="PTHR34373">
    <property type="entry name" value="SHUGOSHIN 2"/>
    <property type="match status" value="1"/>
</dbReference>
<sequence length="302" mass="34667">MKGDAKVVKMSSLGSIVRKRLSDITNSVPQPQQKSPVKVKNLHLIDSSTEEYIDGLLKENKALMQLLGDKNKLIELSGIELRKLRTTLQKMQLQNWSLAQSNSRMLAELNLGRDKLKSLQHELVCKDALLKAKNAELEKNHKLNGQSNVSQHGDEEWMKLKSTRDSNSCVGGRRRPLRSLSMGPLTSQQVAENEMAENKRRCLRRQSSRVKSSEQEPKENLFELEDINYSVKQLAESPLHKETETSESKPSIKKEQNYENYVRKYDPLELRRYSIGRPARKAAVKVQSYKEVPLNIKMRRSE</sequence>
<evidence type="ECO:0000313" key="6">
    <source>
        <dbReference type="Proteomes" id="UP001237642"/>
    </source>
</evidence>
<evidence type="ECO:0000256" key="3">
    <source>
        <dbReference type="SAM" id="MobiDB-lite"/>
    </source>
</evidence>
<dbReference type="Pfam" id="PF07557">
    <property type="entry name" value="Shugoshin_C"/>
    <property type="match status" value="1"/>
</dbReference>
<evidence type="ECO:0000259" key="4">
    <source>
        <dbReference type="Pfam" id="PF07557"/>
    </source>
</evidence>
<evidence type="ECO:0000313" key="5">
    <source>
        <dbReference type="EMBL" id="KAK1394380.1"/>
    </source>
</evidence>
<dbReference type="GO" id="GO:0005634">
    <property type="term" value="C:nucleus"/>
    <property type="evidence" value="ECO:0007669"/>
    <property type="project" value="InterPro"/>
</dbReference>
<dbReference type="GO" id="GO:0000775">
    <property type="term" value="C:chromosome, centromeric region"/>
    <property type="evidence" value="ECO:0007669"/>
    <property type="project" value="InterPro"/>
</dbReference>
<organism evidence="5 6">
    <name type="scientific">Heracleum sosnowskyi</name>
    <dbReference type="NCBI Taxonomy" id="360622"/>
    <lineage>
        <taxon>Eukaryota</taxon>
        <taxon>Viridiplantae</taxon>
        <taxon>Streptophyta</taxon>
        <taxon>Embryophyta</taxon>
        <taxon>Tracheophyta</taxon>
        <taxon>Spermatophyta</taxon>
        <taxon>Magnoliopsida</taxon>
        <taxon>eudicotyledons</taxon>
        <taxon>Gunneridae</taxon>
        <taxon>Pentapetalae</taxon>
        <taxon>asterids</taxon>
        <taxon>campanulids</taxon>
        <taxon>Apiales</taxon>
        <taxon>Apiaceae</taxon>
        <taxon>Apioideae</taxon>
        <taxon>apioid superclade</taxon>
        <taxon>Tordylieae</taxon>
        <taxon>Tordyliinae</taxon>
        <taxon>Heracleum</taxon>
    </lineage>
</organism>
<dbReference type="Proteomes" id="UP001237642">
    <property type="component" value="Unassembled WGS sequence"/>
</dbReference>
<keyword evidence="2" id="KW-0159">Chromosome partition</keyword>
<comment type="caution">
    <text evidence="5">The sequence shown here is derived from an EMBL/GenBank/DDBJ whole genome shotgun (WGS) entry which is preliminary data.</text>
</comment>
<reference evidence="5" key="1">
    <citation type="submission" date="2023-02" db="EMBL/GenBank/DDBJ databases">
        <title>Genome of toxic invasive species Heracleum sosnowskyi carries increased number of genes despite the absence of recent whole-genome duplications.</title>
        <authorList>
            <person name="Schelkunov M."/>
            <person name="Shtratnikova V."/>
            <person name="Makarenko M."/>
            <person name="Klepikova A."/>
            <person name="Omelchenko D."/>
            <person name="Novikova G."/>
            <person name="Obukhova E."/>
            <person name="Bogdanov V."/>
            <person name="Penin A."/>
            <person name="Logacheva M."/>
        </authorList>
    </citation>
    <scope>NUCLEOTIDE SEQUENCE</scope>
    <source>
        <strain evidence="5">Hsosn_3</strain>
        <tissue evidence="5">Leaf</tissue>
    </source>
</reference>
<feature type="region of interest" description="Disordered" evidence="3">
    <location>
        <begin position="185"/>
        <end position="218"/>
    </location>
</feature>
<dbReference type="InterPro" id="IPR044693">
    <property type="entry name" value="SGO_plant"/>
</dbReference>
<name>A0AAD8MY39_9APIA</name>
<comment type="similarity">
    <text evidence="1">Belongs to the shugoshin family.</text>
</comment>
<feature type="region of interest" description="Disordered" evidence="3">
    <location>
        <begin position="161"/>
        <end position="180"/>
    </location>
</feature>